<dbReference type="GO" id="GO:0005737">
    <property type="term" value="C:cytoplasm"/>
    <property type="evidence" value="ECO:0007669"/>
    <property type="project" value="TreeGrafter"/>
</dbReference>
<organism evidence="4 5">
    <name type="scientific">Trichoderma guizhouense</name>
    <dbReference type="NCBI Taxonomy" id="1491466"/>
    <lineage>
        <taxon>Eukaryota</taxon>
        <taxon>Fungi</taxon>
        <taxon>Dikarya</taxon>
        <taxon>Ascomycota</taxon>
        <taxon>Pezizomycotina</taxon>
        <taxon>Sordariomycetes</taxon>
        <taxon>Hypocreomycetidae</taxon>
        <taxon>Hypocreales</taxon>
        <taxon>Hypocreaceae</taxon>
        <taxon>Trichoderma</taxon>
    </lineage>
</organism>
<protein>
    <recommendedName>
        <fullName evidence="6">Annexin</fullName>
    </recommendedName>
</protein>
<comment type="caution">
    <text evidence="4">The sequence shown here is derived from an EMBL/GenBank/DDBJ whole genome shotgun (WGS) entry which is preliminary data.</text>
</comment>
<dbReference type="GO" id="GO:0005634">
    <property type="term" value="C:nucleus"/>
    <property type="evidence" value="ECO:0007669"/>
    <property type="project" value="TreeGrafter"/>
</dbReference>
<dbReference type="EMBL" id="LVVK01000006">
    <property type="protein sequence ID" value="OPB44815.1"/>
    <property type="molecule type" value="Genomic_DNA"/>
</dbReference>
<dbReference type="GO" id="GO:0005886">
    <property type="term" value="C:plasma membrane"/>
    <property type="evidence" value="ECO:0007669"/>
    <property type="project" value="TreeGrafter"/>
</dbReference>
<reference evidence="4 5" key="1">
    <citation type="submission" date="2016-04" db="EMBL/GenBank/DDBJ databases">
        <title>Multiple horizontal gene transfer events from other fungi enriched the ability of the initially mycotrophic fungus Trichoderma (Ascomycota) to feed on dead plant biomass.</title>
        <authorList>
            <person name="Atanasova L."/>
            <person name="Chenthamara K."/>
            <person name="Zhang J."/>
            <person name="Grujic M."/>
            <person name="Henrissat B."/>
            <person name="Kuo A."/>
            <person name="Aertz A."/>
            <person name="Salamov A."/>
            <person name="Lipzen A."/>
            <person name="Labutti K."/>
            <person name="Barry K."/>
            <person name="Miao Y."/>
            <person name="Rahimi M.J."/>
            <person name="Shen Q."/>
            <person name="Grigoriev I.V."/>
            <person name="Kubicek C.P."/>
            <person name="Druzhinina I.S."/>
        </authorList>
    </citation>
    <scope>NUCLEOTIDE SEQUENCE [LARGE SCALE GENOMIC DNA]</scope>
    <source>
        <strain evidence="4 5">NJAU 4742</strain>
    </source>
</reference>
<gene>
    <name evidence="4" type="ORF">A0O28_0089530</name>
</gene>
<evidence type="ECO:0008006" key="6">
    <source>
        <dbReference type="Google" id="ProtNLM"/>
    </source>
</evidence>
<dbReference type="InterPro" id="IPR018502">
    <property type="entry name" value="Annexin_repeat"/>
</dbReference>
<keyword evidence="3" id="KW-0041">Annexin</keyword>
<dbReference type="GO" id="GO:0001786">
    <property type="term" value="F:phosphatidylserine binding"/>
    <property type="evidence" value="ECO:0007669"/>
    <property type="project" value="TreeGrafter"/>
</dbReference>
<evidence type="ECO:0000256" key="3">
    <source>
        <dbReference type="ARBA" id="ARBA00023216"/>
    </source>
</evidence>
<dbReference type="GO" id="GO:0005544">
    <property type="term" value="F:calcium-dependent phospholipid binding"/>
    <property type="evidence" value="ECO:0007669"/>
    <property type="project" value="InterPro"/>
</dbReference>
<evidence type="ECO:0000313" key="4">
    <source>
        <dbReference type="EMBL" id="OPB44815.1"/>
    </source>
</evidence>
<keyword evidence="5" id="KW-1185">Reference proteome</keyword>
<dbReference type="Pfam" id="PF00191">
    <property type="entry name" value="Annexin"/>
    <property type="match status" value="1"/>
</dbReference>
<evidence type="ECO:0000256" key="2">
    <source>
        <dbReference type="ARBA" id="ARBA00022737"/>
    </source>
</evidence>
<evidence type="ECO:0000256" key="1">
    <source>
        <dbReference type="ARBA" id="ARBA00007831"/>
    </source>
</evidence>
<dbReference type="AlphaFoldDB" id="A0A1T3CUY7"/>
<name>A0A1T3CUY7_9HYPO</name>
<dbReference type="SUPFAM" id="SSF47874">
    <property type="entry name" value="Annexin"/>
    <property type="match status" value="1"/>
</dbReference>
<dbReference type="GO" id="GO:0012506">
    <property type="term" value="C:vesicle membrane"/>
    <property type="evidence" value="ECO:0007669"/>
    <property type="project" value="TreeGrafter"/>
</dbReference>
<keyword evidence="2" id="KW-0677">Repeat</keyword>
<dbReference type="PANTHER" id="PTHR10502:SF102">
    <property type="entry name" value="ANNEXIN B11"/>
    <property type="match status" value="1"/>
</dbReference>
<dbReference type="GO" id="GO:0005509">
    <property type="term" value="F:calcium ion binding"/>
    <property type="evidence" value="ECO:0007669"/>
    <property type="project" value="InterPro"/>
</dbReference>
<dbReference type="OrthoDB" id="37886at2759"/>
<dbReference type="PANTHER" id="PTHR10502">
    <property type="entry name" value="ANNEXIN"/>
    <property type="match status" value="1"/>
</dbReference>
<sequence>MQHIDTTADIEKLQAAMRKEVCDNTALIQVLTDPKYQDPRALHQLKTDYERKTNNILAEQIASKTDGDFKVALLALLWGPLDYDVYTLQRALFSEGIEALNDVLLCRSNADIGAILNKYESTYTDSDLVQLIASKVDDSLFHLYNLILSGNRAENEAPAIYAEIEKEAARIYRLINGSSDDPTTPIVNMLASANIGQLRAMSIIYGRNYGKLDEGISGKFSGCMKETLLRILHFAVDSGDSDLTGLCNALTSQRRDIFIYRALRLYWSGARRLQELHTPSMRNRRPMETQLIYRLPNGDFRELMIALIGEKSTST</sequence>
<dbReference type="Proteomes" id="UP000191004">
    <property type="component" value="Unassembled WGS sequence"/>
</dbReference>
<evidence type="ECO:0000313" key="5">
    <source>
        <dbReference type="Proteomes" id="UP000191004"/>
    </source>
</evidence>
<comment type="similarity">
    <text evidence="1">Belongs to the annexin family.</text>
</comment>
<accession>A0A1T3CUY7</accession>
<dbReference type="Gene3D" id="1.10.220.10">
    <property type="entry name" value="Annexin"/>
    <property type="match status" value="2"/>
</dbReference>
<proteinExistence type="inferred from homology"/>
<dbReference type="InterPro" id="IPR037104">
    <property type="entry name" value="Annexin_sf"/>
</dbReference>